<evidence type="ECO:0000256" key="1">
    <source>
        <dbReference type="SAM" id="MobiDB-lite"/>
    </source>
</evidence>
<feature type="compositionally biased region" description="Polar residues" evidence="1">
    <location>
        <begin position="282"/>
        <end position="291"/>
    </location>
</feature>
<reference evidence="4" key="1">
    <citation type="journal article" date="2013" name="Genome Announc.">
        <title>Draft genome sequence of the grapevine dieback fungus Eutypa lata UCR-EL1.</title>
        <authorList>
            <person name="Blanco-Ulate B."/>
            <person name="Rolshausen P.E."/>
            <person name="Cantu D."/>
        </authorList>
    </citation>
    <scope>NUCLEOTIDE SEQUENCE [LARGE SCALE GENOMIC DNA]</scope>
    <source>
        <strain evidence="4">UCR-EL1</strain>
    </source>
</reference>
<keyword evidence="4" id="KW-1185">Reference proteome</keyword>
<dbReference type="eggNOG" id="ENOG502SVW6">
    <property type="taxonomic scope" value="Eukaryota"/>
</dbReference>
<sequence length="291" mass="32148">MHFPTLATGLSLLALVSANPVSKLPARGSAARGLNLRQDEPEYFCDEEGCGDACPTTKRLTKKFPAPALARRDIDAPEEGELDSWFADKWGSGDLIEVPFDVEDDYNEWFQLFEDDSFAMGLKGLYGCTSVIIASERGALLSHFWERPWFQDEGLFNEKVIQSLEDNLETLGFRKDDQPSLQVAIYTKFDTSGSNSIKYPDQVSKIHEALTANIPLLSDEDIQDIGYYANPTDSESNDVAAGKVIITYDPEAEDGNPGFNVWAGSLRRDDGSGMPAEEINSPILSATWESD</sequence>
<keyword evidence="2" id="KW-0732">Signal</keyword>
<dbReference type="HOGENOM" id="CLU_054101_0_0_1"/>
<organism evidence="3 4">
    <name type="scientific">Eutypa lata (strain UCR-EL1)</name>
    <name type="common">Grapevine dieback disease fungus</name>
    <name type="synonym">Eutypa armeniacae</name>
    <dbReference type="NCBI Taxonomy" id="1287681"/>
    <lineage>
        <taxon>Eukaryota</taxon>
        <taxon>Fungi</taxon>
        <taxon>Dikarya</taxon>
        <taxon>Ascomycota</taxon>
        <taxon>Pezizomycotina</taxon>
        <taxon>Sordariomycetes</taxon>
        <taxon>Xylariomycetidae</taxon>
        <taxon>Xylariales</taxon>
        <taxon>Diatrypaceae</taxon>
        <taxon>Eutypa</taxon>
    </lineage>
</organism>
<feature type="chain" id="PRO_5004085373" evidence="2">
    <location>
        <begin position="19"/>
        <end position="291"/>
    </location>
</feature>
<accession>M7T5P1</accession>
<protein>
    <submittedName>
        <fullName evidence="3">Uncharacterized protein</fullName>
    </submittedName>
</protein>
<dbReference type="EMBL" id="KB707516">
    <property type="protein sequence ID" value="EMR61970.1"/>
    <property type="molecule type" value="Genomic_DNA"/>
</dbReference>
<evidence type="ECO:0000313" key="3">
    <source>
        <dbReference type="EMBL" id="EMR61970.1"/>
    </source>
</evidence>
<proteinExistence type="predicted"/>
<dbReference type="Proteomes" id="UP000012174">
    <property type="component" value="Unassembled WGS sequence"/>
</dbReference>
<feature type="signal peptide" evidence="2">
    <location>
        <begin position="1"/>
        <end position="18"/>
    </location>
</feature>
<dbReference type="AlphaFoldDB" id="M7T5P1"/>
<feature type="region of interest" description="Disordered" evidence="1">
    <location>
        <begin position="270"/>
        <end position="291"/>
    </location>
</feature>
<name>M7T5P1_EUTLA</name>
<evidence type="ECO:0000256" key="2">
    <source>
        <dbReference type="SAM" id="SignalP"/>
    </source>
</evidence>
<gene>
    <name evidence="3" type="ORF">UCREL1_11073</name>
</gene>
<evidence type="ECO:0000313" key="4">
    <source>
        <dbReference type="Proteomes" id="UP000012174"/>
    </source>
</evidence>
<dbReference type="KEGG" id="ela:UCREL1_11073"/>
<dbReference type="OrthoDB" id="3886018at2759"/>
<dbReference type="OMA" id="EDDYNEW"/>